<comment type="caution">
    <text evidence="1">The sequence shown here is derived from an EMBL/GenBank/DDBJ whole genome shotgun (WGS) entry which is preliminary data.</text>
</comment>
<accession>A0A3S5BVU8</accession>
<keyword evidence="2" id="KW-1185">Reference proteome</keyword>
<name>A0A3S5BVU8_9PLAT</name>
<evidence type="ECO:0000313" key="1">
    <source>
        <dbReference type="EMBL" id="VEL20747.1"/>
    </source>
</evidence>
<gene>
    <name evidence="1" type="ORF">PXEA_LOCUS14187</name>
</gene>
<reference evidence="1" key="1">
    <citation type="submission" date="2018-11" db="EMBL/GenBank/DDBJ databases">
        <authorList>
            <consortium name="Pathogen Informatics"/>
        </authorList>
    </citation>
    <scope>NUCLEOTIDE SEQUENCE</scope>
</reference>
<sequence length="127" mass="13806">MKDCCSHPGWSGLQIRPRIGHINIPSGSRTVTMQNGSLTRYVKLNRNVSSSDMIADAISYSCCLTFQFVCPLVASCARVVKPIHPVDSPVGNLAAVEQATPSDSRLARHEDQNAVGCHNTHFLQPDC</sequence>
<evidence type="ECO:0000313" key="2">
    <source>
        <dbReference type="Proteomes" id="UP000784294"/>
    </source>
</evidence>
<dbReference type="EMBL" id="CAAALY010047842">
    <property type="protein sequence ID" value="VEL20747.1"/>
    <property type="molecule type" value="Genomic_DNA"/>
</dbReference>
<proteinExistence type="predicted"/>
<dbReference type="AlphaFoldDB" id="A0A3S5BVU8"/>
<organism evidence="1 2">
    <name type="scientific">Protopolystoma xenopodis</name>
    <dbReference type="NCBI Taxonomy" id="117903"/>
    <lineage>
        <taxon>Eukaryota</taxon>
        <taxon>Metazoa</taxon>
        <taxon>Spiralia</taxon>
        <taxon>Lophotrochozoa</taxon>
        <taxon>Platyhelminthes</taxon>
        <taxon>Monogenea</taxon>
        <taxon>Polyopisthocotylea</taxon>
        <taxon>Polystomatidea</taxon>
        <taxon>Polystomatidae</taxon>
        <taxon>Protopolystoma</taxon>
    </lineage>
</organism>
<dbReference type="Proteomes" id="UP000784294">
    <property type="component" value="Unassembled WGS sequence"/>
</dbReference>
<protein>
    <submittedName>
        <fullName evidence="1">Uncharacterized protein</fullName>
    </submittedName>
</protein>